<dbReference type="SMART" id="SM00900">
    <property type="entry name" value="FMN_bind"/>
    <property type="match status" value="1"/>
</dbReference>
<dbReference type="EMBL" id="UINC01108530">
    <property type="protein sequence ID" value="SVC74701.1"/>
    <property type="molecule type" value="Genomic_DNA"/>
</dbReference>
<proteinExistence type="predicted"/>
<dbReference type="InterPro" id="IPR007329">
    <property type="entry name" value="FMN-bd"/>
</dbReference>
<gene>
    <name evidence="2" type="ORF">METZ01_LOCUS327555</name>
</gene>
<sequence>MVFSFPNFSFAEEEKKFVLSVLLTKKQALEIAFPGADKIEKETHWLTKEEIQAIEEIFMHKIYESRFSFYVGYKNGKPMGGMLINNIIGKSFPITFMTVLNTDGTVREVEIMVYREPQGWEVKYKTFRSQFYGKDSSSDPREIMSISGATLSVRSVKKGVYKALAAYKILYLNK</sequence>
<accession>A0A382PRU0</accession>
<feature type="domain" description="FMN-binding" evidence="1">
    <location>
        <begin position="89"/>
        <end position="167"/>
    </location>
</feature>
<evidence type="ECO:0000313" key="2">
    <source>
        <dbReference type="EMBL" id="SVC74701.1"/>
    </source>
</evidence>
<dbReference type="Pfam" id="PF04205">
    <property type="entry name" value="FMN_bind"/>
    <property type="match status" value="1"/>
</dbReference>
<protein>
    <recommendedName>
        <fullName evidence="1">FMN-binding domain-containing protein</fullName>
    </recommendedName>
</protein>
<reference evidence="2" key="1">
    <citation type="submission" date="2018-05" db="EMBL/GenBank/DDBJ databases">
        <authorList>
            <person name="Lanie J.A."/>
            <person name="Ng W.-L."/>
            <person name="Kazmierczak K.M."/>
            <person name="Andrzejewski T.M."/>
            <person name="Davidsen T.M."/>
            <person name="Wayne K.J."/>
            <person name="Tettelin H."/>
            <person name="Glass J.I."/>
            <person name="Rusch D."/>
            <person name="Podicherti R."/>
            <person name="Tsui H.-C.T."/>
            <person name="Winkler M.E."/>
        </authorList>
    </citation>
    <scope>NUCLEOTIDE SEQUENCE</scope>
</reference>
<evidence type="ECO:0000259" key="1">
    <source>
        <dbReference type="SMART" id="SM00900"/>
    </source>
</evidence>
<name>A0A382PRU0_9ZZZZ</name>
<dbReference type="GO" id="GO:0016020">
    <property type="term" value="C:membrane"/>
    <property type="evidence" value="ECO:0007669"/>
    <property type="project" value="InterPro"/>
</dbReference>
<organism evidence="2">
    <name type="scientific">marine metagenome</name>
    <dbReference type="NCBI Taxonomy" id="408172"/>
    <lineage>
        <taxon>unclassified sequences</taxon>
        <taxon>metagenomes</taxon>
        <taxon>ecological metagenomes</taxon>
    </lineage>
</organism>
<dbReference type="AlphaFoldDB" id="A0A382PRU0"/>
<dbReference type="GO" id="GO:0010181">
    <property type="term" value="F:FMN binding"/>
    <property type="evidence" value="ECO:0007669"/>
    <property type="project" value="InterPro"/>
</dbReference>